<sequence>MEAFEPLPIPGRLLAEIPEVAEAARQISEAYGINLVDDTVAQDVITRHNLVKDTGGWHDEVGGLLVIGGVVVAAVLGSSMASPPESGQIARVVAACLAVPLGILVWVAGFRQGKTKREALAHFAAYTALLELARDHGTVVPIPAQWSLGRAEVLGERQDDRGLLPMVPVDTYARHPTVRAFAAQLGTRNRIDYFDADAIRTLLTEQKRYWGRAVFRLSTSFCLLLAAVGTLWVSLSLDTEPSLARPGSAATVLLALAGLLFVLSLTTAGLGAVTLRRRARSGVRAQAVGYVAILEFAHECGLPIPVLPSWLDTTERSKKWK</sequence>
<evidence type="ECO:0000313" key="3">
    <source>
        <dbReference type="Proteomes" id="UP001499863"/>
    </source>
</evidence>
<evidence type="ECO:0000313" key="2">
    <source>
        <dbReference type="EMBL" id="GAA1396610.1"/>
    </source>
</evidence>
<dbReference type="EMBL" id="BAAAKJ010000180">
    <property type="protein sequence ID" value="GAA1396610.1"/>
    <property type="molecule type" value="Genomic_DNA"/>
</dbReference>
<organism evidence="2 3">
    <name type="scientific">Kitasatospora putterlickiae</name>
    <dbReference type="NCBI Taxonomy" id="221725"/>
    <lineage>
        <taxon>Bacteria</taxon>
        <taxon>Bacillati</taxon>
        <taxon>Actinomycetota</taxon>
        <taxon>Actinomycetes</taxon>
        <taxon>Kitasatosporales</taxon>
        <taxon>Streptomycetaceae</taxon>
        <taxon>Kitasatospora</taxon>
    </lineage>
</organism>
<comment type="caution">
    <text evidence="2">The sequence shown here is derived from an EMBL/GenBank/DDBJ whole genome shotgun (WGS) entry which is preliminary data.</text>
</comment>
<keyword evidence="1" id="KW-0812">Transmembrane</keyword>
<feature type="transmembrane region" description="Helical" evidence="1">
    <location>
        <begin position="213"/>
        <end position="233"/>
    </location>
</feature>
<protein>
    <submittedName>
        <fullName evidence="2">Uncharacterized protein</fullName>
    </submittedName>
</protein>
<proteinExistence type="predicted"/>
<keyword evidence="1" id="KW-0472">Membrane</keyword>
<evidence type="ECO:0000256" key="1">
    <source>
        <dbReference type="SAM" id="Phobius"/>
    </source>
</evidence>
<name>A0ABN1Y334_9ACTN</name>
<dbReference type="Proteomes" id="UP001499863">
    <property type="component" value="Unassembled WGS sequence"/>
</dbReference>
<feature type="transmembrane region" description="Helical" evidence="1">
    <location>
        <begin position="88"/>
        <end position="108"/>
    </location>
</feature>
<accession>A0ABN1Y334</accession>
<feature type="transmembrane region" description="Helical" evidence="1">
    <location>
        <begin position="61"/>
        <end position="82"/>
    </location>
</feature>
<gene>
    <name evidence="2" type="ORF">GCM10009639_32970</name>
</gene>
<reference evidence="2 3" key="1">
    <citation type="journal article" date="2019" name="Int. J. Syst. Evol. Microbiol.">
        <title>The Global Catalogue of Microorganisms (GCM) 10K type strain sequencing project: providing services to taxonomists for standard genome sequencing and annotation.</title>
        <authorList>
            <consortium name="The Broad Institute Genomics Platform"/>
            <consortium name="The Broad Institute Genome Sequencing Center for Infectious Disease"/>
            <person name="Wu L."/>
            <person name="Ma J."/>
        </authorList>
    </citation>
    <scope>NUCLEOTIDE SEQUENCE [LARGE SCALE GENOMIC DNA]</scope>
    <source>
        <strain evidence="2 3">JCM 12393</strain>
    </source>
</reference>
<feature type="transmembrane region" description="Helical" evidence="1">
    <location>
        <begin position="253"/>
        <end position="275"/>
    </location>
</feature>
<keyword evidence="3" id="KW-1185">Reference proteome</keyword>
<dbReference type="RefSeq" id="WP_344335630.1">
    <property type="nucleotide sequence ID" value="NZ_BAAAKJ010000180.1"/>
</dbReference>
<keyword evidence="1" id="KW-1133">Transmembrane helix</keyword>